<dbReference type="OrthoDB" id="9766445at2"/>
<dbReference type="InterPro" id="IPR015424">
    <property type="entry name" value="PyrdxlP-dep_Trfase"/>
</dbReference>
<dbReference type="SUPFAM" id="SSF53383">
    <property type="entry name" value="PLP-dependent transferases"/>
    <property type="match status" value="1"/>
</dbReference>
<dbReference type="InterPro" id="IPR015422">
    <property type="entry name" value="PyrdxlP-dep_Trfase_small"/>
</dbReference>
<protein>
    <submittedName>
        <fullName evidence="8">Aspartate aminotransferase</fullName>
    </submittedName>
</protein>
<dbReference type="Gene3D" id="3.40.640.10">
    <property type="entry name" value="Type I PLP-dependent aspartate aminotransferase-like (Major domain)"/>
    <property type="match status" value="1"/>
</dbReference>
<comment type="cofactor">
    <cofactor evidence="1">
        <name>pyridoxal 5'-phosphate</name>
        <dbReference type="ChEBI" id="CHEBI:597326"/>
    </cofactor>
</comment>
<evidence type="ECO:0000313" key="9">
    <source>
        <dbReference type="Proteomes" id="UP000198767"/>
    </source>
</evidence>
<evidence type="ECO:0000256" key="1">
    <source>
        <dbReference type="ARBA" id="ARBA00001933"/>
    </source>
</evidence>
<comment type="subunit">
    <text evidence="3">Homodimer.</text>
</comment>
<organism evidence="8 9">
    <name type="scientific">Epibacterium ulvae</name>
    <dbReference type="NCBI Taxonomy" id="1156985"/>
    <lineage>
        <taxon>Bacteria</taxon>
        <taxon>Pseudomonadati</taxon>
        <taxon>Pseudomonadota</taxon>
        <taxon>Alphaproteobacteria</taxon>
        <taxon>Rhodobacterales</taxon>
        <taxon>Roseobacteraceae</taxon>
        <taxon>Epibacterium</taxon>
    </lineage>
</organism>
<evidence type="ECO:0000256" key="6">
    <source>
        <dbReference type="ARBA" id="ARBA00022898"/>
    </source>
</evidence>
<dbReference type="GO" id="GO:0004069">
    <property type="term" value="F:L-aspartate:2-oxoglutarate aminotransferase activity"/>
    <property type="evidence" value="ECO:0007669"/>
    <property type="project" value="TreeGrafter"/>
</dbReference>
<dbReference type="InterPro" id="IPR000796">
    <property type="entry name" value="Asp_trans"/>
</dbReference>
<reference evidence="8 9" key="1">
    <citation type="submission" date="2016-10" db="EMBL/GenBank/DDBJ databases">
        <authorList>
            <person name="de Groot N.N."/>
        </authorList>
    </citation>
    <scope>NUCLEOTIDE SEQUENCE [LARGE SCALE GENOMIC DNA]</scope>
    <source>
        <strain evidence="8 9">U95</strain>
    </source>
</reference>
<dbReference type="Pfam" id="PF00155">
    <property type="entry name" value="Aminotran_1_2"/>
    <property type="match status" value="1"/>
</dbReference>
<dbReference type="GO" id="GO:0004838">
    <property type="term" value="F:L-tyrosine-2-oxoglutarate transaminase activity"/>
    <property type="evidence" value="ECO:0007669"/>
    <property type="project" value="TreeGrafter"/>
</dbReference>
<keyword evidence="6" id="KW-0663">Pyridoxal phosphate</keyword>
<dbReference type="GO" id="GO:0042802">
    <property type="term" value="F:identical protein binding"/>
    <property type="evidence" value="ECO:0007669"/>
    <property type="project" value="TreeGrafter"/>
</dbReference>
<dbReference type="GO" id="GO:0030170">
    <property type="term" value="F:pyridoxal phosphate binding"/>
    <property type="evidence" value="ECO:0007669"/>
    <property type="project" value="InterPro"/>
</dbReference>
<name>A0A1G5QZX3_9RHOB</name>
<dbReference type="InterPro" id="IPR004839">
    <property type="entry name" value="Aminotransferase_I/II_large"/>
</dbReference>
<dbReference type="AlphaFoldDB" id="A0A1G5QZX3"/>
<evidence type="ECO:0000313" key="8">
    <source>
        <dbReference type="EMBL" id="SCZ67414.1"/>
    </source>
</evidence>
<gene>
    <name evidence="8" type="ORF">SAMN04488118_10748</name>
</gene>
<feature type="domain" description="Aminotransferase class I/classII large" evidence="7">
    <location>
        <begin position="27"/>
        <end position="386"/>
    </location>
</feature>
<evidence type="ECO:0000256" key="5">
    <source>
        <dbReference type="ARBA" id="ARBA00022679"/>
    </source>
</evidence>
<dbReference type="EMBL" id="FMWG01000007">
    <property type="protein sequence ID" value="SCZ67414.1"/>
    <property type="molecule type" value="Genomic_DNA"/>
</dbReference>
<proteinExistence type="inferred from homology"/>
<evidence type="ECO:0000259" key="7">
    <source>
        <dbReference type="Pfam" id="PF00155"/>
    </source>
</evidence>
<accession>A0A1G5QZX3</accession>
<evidence type="ECO:0000256" key="4">
    <source>
        <dbReference type="ARBA" id="ARBA00022576"/>
    </source>
</evidence>
<dbReference type="STRING" id="1156985.SAMN04488118_10748"/>
<dbReference type="CDD" id="cd00609">
    <property type="entry name" value="AAT_like"/>
    <property type="match status" value="1"/>
</dbReference>
<evidence type="ECO:0000256" key="2">
    <source>
        <dbReference type="ARBA" id="ARBA00007441"/>
    </source>
</evidence>
<dbReference type="PANTHER" id="PTHR11879">
    <property type="entry name" value="ASPARTATE AMINOTRANSFERASE"/>
    <property type="match status" value="1"/>
</dbReference>
<evidence type="ECO:0000256" key="3">
    <source>
        <dbReference type="ARBA" id="ARBA00011738"/>
    </source>
</evidence>
<dbReference type="RefSeq" id="WP_090219289.1">
    <property type="nucleotide sequence ID" value="NZ_FMWG01000007.1"/>
</dbReference>
<dbReference type="NCBIfam" id="NF006719">
    <property type="entry name" value="PRK09257.1"/>
    <property type="match status" value="1"/>
</dbReference>
<dbReference type="InterPro" id="IPR015421">
    <property type="entry name" value="PyrdxlP-dep_Trfase_major"/>
</dbReference>
<dbReference type="PRINTS" id="PR00799">
    <property type="entry name" value="TRANSAMINASE"/>
</dbReference>
<keyword evidence="9" id="KW-1185">Reference proteome</keyword>
<comment type="similarity">
    <text evidence="2">Belongs to the class-I pyridoxal-phosphate-dependent aminotransferase family.</text>
</comment>
<dbReference type="PANTHER" id="PTHR11879:SF22">
    <property type="entry name" value="ASPARTATE AMINOTRANSFERASE, MITOCHONDRIAL"/>
    <property type="match status" value="1"/>
</dbReference>
<dbReference type="Proteomes" id="UP000198767">
    <property type="component" value="Unassembled WGS sequence"/>
</dbReference>
<keyword evidence="5 8" id="KW-0808">Transferase</keyword>
<dbReference type="GO" id="GO:0005829">
    <property type="term" value="C:cytosol"/>
    <property type="evidence" value="ECO:0007669"/>
    <property type="project" value="TreeGrafter"/>
</dbReference>
<dbReference type="GO" id="GO:0033585">
    <property type="term" value="P:L-phenylalanine biosynthetic process from chorismate via phenylpyruvate"/>
    <property type="evidence" value="ECO:0007669"/>
    <property type="project" value="TreeGrafter"/>
</dbReference>
<sequence length="393" mass="42742">MLHLLPTLLPDPIWGLTAEFQADPRPEKLDLIVGVYRDENGQTPTLDVVKAAECQLAETAATKAYRPLAGNASFNASMTRLLLGDTSTELERAATIQTVGGTGALRLLGDFIKLAQPAATIWTTDPGYINHRPIFETSGLRVRDYPWRQSAEGIDVDLIFHCLADARPGDVLLIHGCCHNPSGIDPSAEDWTEIAAFCAKRELVPLVDIAYQGFGDGLSEDTAGLHRLVETLPLVLCSASCSKNMGLYCDRLGVAMVVAPEERAIAKTMRNLENLGRTNYSMPPEHSAAVANLVFNAKAQWVAELDAIRNRVSYLRKELCDTLERQGAPASFQALRRHKGMFSLLPLSPTQMQRLRSEYGIYGSDTGRVNIAGLRAADLSMAATAIADVAARP</sequence>
<keyword evidence="4 8" id="KW-0032">Aminotransferase</keyword>
<dbReference type="Gene3D" id="3.90.1150.10">
    <property type="entry name" value="Aspartate Aminotransferase, domain 1"/>
    <property type="match status" value="1"/>
</dbReference>